<reference evidence="1" key="2">
    <citation type="submission" date="2020-11" db="EMBL/GenBank/DDBJ databases">
        <authorList>
            <person name="McCartney M.A."/>
            <person name="Auch B."/>
            <person name="Kono T."/>
            <person name="Mallez S."/>
            <person name="Becker A."/>
            <person name="Gohl D.M."/>
            <person name="Silverstein K.A.T."/>
            <person name="Koren S."/>
            <person name="Bechman K.B."/>
            <person name="Herman A."/>
            <person name="Abrahante J.E."/>
            <person name="Garbe J."/>
        </authorList>
    </citation>
    <scope>NUCLEOTIDE SEQUENCE</scope>
    <source>
        <strain evidence="1">Duluth1</strain>
        <tissue evidence="1">Whole animal</tissue>
    </source>
</reference>
<evidence type="ECO:0000313" key="1">
    <source>
        <dbReference type="EMBL" id="KAH3837420.1"/>
    </source>
</evidence>
<gene>
    <name evidence="1" type="ORF">DPMN_110809</name>
</gene>
<reference evidence="1" key="1">
    <citation type="journal article" date="2019" name="bioRxiv">
        <title>The Genome of the Zebra Mussel, Dreissena polymorpha: A Resource for Invasive Species Research.</title>
        <authorList>
            <person name="McCartney M.A."/>
            <person name="Auch B."/>
            <person name="Kono T."/>
            <person name="Mallez S."/>
            <person name="Zhang Y."/>
            <person name="Obille A."/>
            <person name="Becker A."/>
            <person name="Abrahante J.E."/>
            <person name="Garbe J."/>
            <person name="Badalamenti J.P."/>
            <person name="Herman A."/>
            <person name="Mangelson H."/>
            <person name="Liachko I."/>
            <person name="Sullivan S."/>
            <person name="Sone E.D."/>
            <person name="Koren S."/>
            <person name="Silverstein K.A.T."/>
            <person name="Beckman K.B."/>
            <person name="Gohl D.M."/>
        </authorList>
    </citation>
    <scope>NUCLEOTIDE SEQUENCE</scope>
    <source>
        <strain evidence="1">Duluth1</strain>
        <tissue evidence="1">Whole animal</tissue>
    </source>
</reference>
<keyword evidence="2" id="KW-1185">Reference proteome</keyword>
<name>A0A9D4QPA5_DREPO</name>
<dbReference type="EMBL" id="JAIWYP010000004">
    <property type="protein sequence ID" value="KAH3837420.1"/>
    <property type="molecule type" value="Genomic_DNA"/>
</dbReference>
<comment type="caution">
    <text evidence="1">The sequence shown here is derived from an EMBL/GenBank/DDBJ whole genome shotgun (WGS) entry which is preliminary data.</text>
</comment>
<dbReference type="AlphaFoldDB" id="A0A9D4QPA5"/>
<dbReference type="Proteomes" id="UP000828390">
    <property type="component" value="Unassembled WGS sequence"/>
</dbReference>
<organism evidence="1 2">
    <name type="scientific">Dreissena polymorpha</name>
    <name type="common">Zebra mussel</name>
    <name type="synonym">Mytilus polymorpha</name>
    <dbReference type="NCBI Taxonomy" id="45954"/>
    <lineage>
        <taxon>Eukaryota</taxon>
        <taxon>Metazoa</taxon>
        <taxon>Spiralia</taxon>
        <taxon>Lophotrochozoa</taxon>
        <taxon>Mollusca</taxon>
        <taxon>Bivalvia</taxon>
        <taxon>Autobranchia</taxon>
        <taxon>Heteroconchia</taxon>
        <taxon>Euheterodonta</taxon>
        <taxon>Imparidentia</taxon>
        <taxon>Neoheterodontei</taxon>
        <taxon>Myida</taxon>
        <taxon>Dreissenoidea</taxon>
        <taxon>Dreissenidae</taxon>
        <taxon>Dreissena</taxon>
    </lineage>
</organism>
<proteinExistence type="predicted"/>
<protein>
    <submittedName>
        <fullName evidence="1">Uncharacterized protein</fullName>
    </submittedName>
</protein>
<sequence>MDDRSNAAECINDARKDLFTRKDHDNTWVPFWTALPQASESCQELLKCGCSPQIGCRGMYVFSKAADTIRDPDHSRGQTGGRETDKTEISFQLSVDRNTREPAGLSIASERDSLRGKEALPAQREAALCLWLLAGTCRIMLSLRSSQL</sequence>
<evidence type="ECO:0000313" key="2">
    <source>
        <dbReference type="Proteomes" id="UP000828390"/>
    </source>
</evidence>
<accession>A0A9D4QPA5</accession>